<evidence type="ECO:0000259" key="1">
    <source>
        <dbReference type="Pfam" id="PF01408"/>
    </source>
</evidence>
<dbReference type="PANTHER" id="PTHR43377:SF1">
    <property type="entry name" value="BILIVERDIN REDUCTASE A"/>
    <property type="match status" value="1"/>
</dbReference>
<dbReference type="SUPFAM" id="SSF55347">
    <property type="entry name" value="Glyceraldehyde-3-phosphate dehydrogenase-like, C-terminal domain"/>
    <property type="match status" value="1"/>
</dbReference>
<dbReference type="InterPro" id="IPR051450">
    <property type="entry name" value="Gfo/Idh/MocA_Oxidoreductases"/>
</dbReference>
<dbReference type="PANTHER" id="PTHR43377">
    <property type="entry name" value="BILIVERDIN REDUCTASE A"/>
    <property type="match status" value="1"/>
</dbReference>
<feature type="domain" description="GFO/IDH/MocA-like oxidoreductase" evidence="2">
    <location>
        <begin position="131"/>
        <end position="245"/>
    </location>
</feature>
<reference evidence="3" key="2">
    <citation type="submission" date="2020-09" db="EMBL/GenBank/DDBJ databases">
        <authorList>
            <person name="Sun Q."/>
            <person name="Zhou Y."/>
        </authorList>
    </citation>
    <scope>NUCLEOTIDE SEQUENCE</scope>
    <source>
        <strain evidence="3">CGMCC 1.15178</strain>
    </source>
</reference>
<proteinExistence type="predicted"/>
<evidence type="ECO:0000313" key="4">
    <source>
        <dbReference type="Proteomes" id="UP000612456"/>
    </source>
</evidence>
<dbReference type="GO" id="GO:0000166">
    <property type="term" value="F:nucleotide binding"/>
    <property type="evidence" value="ECO:0007669"/>
    <property type="project" value="InterPro"/>
</dbReference>
<organism evidence="3 4">
    <name type="scientific">Paenibacillus nasutitermitis</name>
    <dbReference type="NCBI Taxonomy" id="1652958"/>
    <lineage>
        <taxon>Bacteria</taxon>
        <taxon>Bacillati</taxon>
        <taxon>Bacillota</taxon>
        <taxon>Bacilli</taxon>
        <taxon>Bacillales</taxon>
        <taxon>Paenibacillaceae</taxon>
        <taxon>Paenibacillus</taxon>
    </lineage>
</organism>
<accession>A0A917DMT8</accession>
<feature type="domain" description="Gfo/Idh/MocA-like oxidoreductase N-terminal" evidence="1">
    <location>
        <begin position="4"/>
        <end position="122"/>
    </location>
</feature>
<dbReference type="InterPro" id="IPR036291">
    <property type="entry name" value="NAD(P)-bd_dom_sf"/>
</dbReference>
<name>A0A917DMT8_9BACL</name>
<gene>
    <name evidence="3" type="ORF">GCM10010911_06730</name>
</gene>
<dbReference type="InterPro" id="IPR055170">
    <property type="entry name" value="GFO_IDH_MocA-like_dom"/>
</dbReference>
<dbReference type="Proteomes" id="UP000612456">
    <property type="component" value="Unassembled WGS sequence"/>
</dbReference>
<dbReference type="Gene3D" id="3.40.50.720">
    <property type="entry name" value="NAD(P)-binding Rossmann-like Domain"/>
    <property type="match status" value="1"/>
</dbReference>
<dbReference type="SUPFAM" id="SSF51735">
    <property type="entry name" value="NAD(P)-binding Rossmann-fold domains"/>
    <property type="match status" value="1"/>
</dbReference>
<reference evidence="3" key="1">
    <citation type="journal article" date="2014" name="Int. J. Syst. Evol. Microbiol.">
        <title>Complete genome sequence of Corynebacterium casei LMG S-19264T (=DSM 44701T), isolated from a smear-ripened cheese.</title>
        <authorList>
            <consortium name="US DOE Joint Genome Institute (JGI-PGF)"/>
            <person name="Walter F."/>
            <person name="Albersmeier A."/>
            <person name="Kalinowski J."/>
            <person name="Ruckert C."/>
        </authorList>
    </citation>
    <scope>NUCLEOTIDE SEQUENCE</scope>
    <source>
        <strain evidence="3">CGMCC 1.15178</strain>
    </source>
</reference>
<sequence>MKEIKLGIVGLGRFAQLHLQCYRQIPGVSVAAVCDVRAEAAQETAQQFGSKAYTDPLEMLRNEQLDALIVLTPEPLHYDAVMAGIDAGLAVFVEKPLATDLADAERMVTAAAQRNTLLVVGHATRFDPRNLQLKQAIDAGKIGRIRSIYARRSDGRQFFHIYKRTPAIYTLGIHDIDQILWYMRELPIEVYAKSSSSDVGEDMVLAMLTFQNGVVAVIDSNWMTPNAWPAGQDQTTHIMGDSGQLSMGHPDSAFVMSTEDRHEIPSLYTLNNIHGKLQGSLYSELEHFIDCVRDGRSSSPILPAQDALRVVKVADAIVRSYTEQKPVLLEPEQL</sequence>
<evidence type="ECO:0000259" key="2">
    <source>
        <dbReference type="Pfam" id="PF22725"/>
    </source>
</evidence>
<dbReference type="EMBL" id="BMHP01000001">
    <property type="protein sequence ID" value="GGD51833.1"/>
    <property type="molecule type" value="Genomic_DNA"/>
</dbReference>
<dbReference type="InterPro" id="IPR000683">
    <property type="entry name" value="Gfo/Idh/MocA-like_OxRdtase_N"/>
</dbReference>
<dbReference type="RefSeq" id="WP_188989097.1">
    <property type="nucleotide sequence ID" value="NZ_BMHP01000001.1"/>
</dbReference>
<keyword evidence="4" id="KW-1185">Reference proteome</keyword>
<protein>
    <submittedName>
        <fullName evidence="3">Inositol 2-dehydrogenase</fullName>
    </submittedName>
</protein>
<evidence type="ECO:0000313" key="3">
    <source>
        <dbReference type="EMBL" id="GGD51833.1"/>
    </source>
</evidence>
<comment type="caution">
    <text evidence="3">The sequence shown here is derived from an EMBL/GenBank/DDBJ whole genome shotgun (WGS) entry which is preliminary data.</text>
</comment>
<dbReference type="AlphaFoldDB" id="A0A917DMT8"/>
<dbReference type="Pfam" id="PF01408">
    <property type="entry name" value="GFO_IDH_MocA"/>
    <property type="match status" value="1"/>
</dbReference>
<dbReference type="Pfam" id="PF22725">
    <property type="entry name" value="GFO_IDH_MocA_C3"/>
    <property type="match status" value="1"/>
</dbReference>
<dbReference type="Gene3D" id="3.30.360.10">
    <property type="entry name" value="Dihydrodipicolinate Reductase, domain 2"/>
    <property type="match status" value="1"/>
</dbReference>